<organism evidence="2 3">
    <name type="scientific">Streptomyces chisholmiae</name>
    <dbReference type="NCBI Taxonomy" id="3075540"/>
    <lineage>
        <taxon>Bacteria</taxon>
        <taxon>Bacillati</taxon>
        <taxon>Actinomycetota</taxon>
        <taxon>Actinomycetes</taxon>
        <taxon>Kitasatosporales</taxon>
        <taxon>Streptomycetaceae</taxon>
        <taxon>Streptomyces</taxon>
    </lineage>
</organism>
<evidence type="ECO:0000313" key="2">
    <source>
        <dbReference type="EMBL" id="MDT0266719.1"/>
    </source>
</evidence>
<proteinExistence type="predicted"/>
<feature type="region of interest" description="Disordered" evidence="1">
    <location>
        <begin position="97"/>
        <end position="122"/>
    </location>
</feature>
<gene>
    <name evidence="2" type="ORF">RM844_10480</name>
</gene>
<dbReference type="EMBL" id="JAVREO010000005">
    <property type="protein sequence ID" value="MDT0266719.1"/>
    <property type="molecule type" value="Genomic_DNA"/>
</dbReference>
<evidence type="ECO:0000313" key="3">
    <source>
        <dbReference type="Proteomes" id="UP001183410"/>
    </source>
</evidence>
<reference evidence="3" key="1">
    <citation type="submission" date="2023-07" db="EMBL/GenBank/DDBJ databases">
        <title>30 novel species of actinomycetes from the DSMZ collection.</title>
        <authorList>
            <person name="Nouioui I."/>
        </authorList>
    </citation>
    <scope>NUCLEOTIDE SEQUENCE [LARGE SCALE GENOMIC DNA]</scope>
    <source>
        <strain evidence="3">DSM 44915</strain>
    </source>
</reference>
<keyword evidence="3" id="KW-1185">Reference proteome</keyword>
<dbReference type="RefSeq" id="WP_311666756.1">
    <property type="nucleotide sequence ID" value="NZ_JAVREO010000005.1"/>
</dbReference>
<dbReference type="Proteomes" id="UP001183410">
    <property type="component" value="Unassembled WGS sequence"/>
</dbReference>
<comment type="caution">
    <text evidence="2">The sequence shown here is derived from an EMBL/GenBank/DDBJ whole genome shotgun (WGS) entry which is preliminary data.</text>
</comment>
<name>A0ABU2JQC3_9ACTN</name>
<sequence length="122" mass="13108">MDHPARQYYNPRLTAAEERDLLRCNYLLLQAGQAALGLIGPDLLGIAVEPRPGAVVLHFAVAAYSAELAEDLDDLVSELSVCLAGGPERDSEIIAAPHLGPPDPSWPGHRHAPLYLAKSPPR</sequence>
<accession>A0ABU2JQC3</accession>
<protein>
    <submittedName>
        <fullName evidence="2">Uncharacterized protein</fullName>
    </submittedName>
</protein>
<evidence type="ECO:0000256" key="1">
    <source>
        <dbReference type="SAM" id="MobiDB-lite"/>
    </source>
</evidence>